<dbReference type="InterPro" id="IPR050515">
    <property type="entry name" value="Beta-lactam/transpept"/>
</dbReference>
<dbReference type="PANTHER" id="PTHR30627">
    <property type="entry name" value="PEPTIDOGLYCAN D,D-TRANSPEPTIDASE"/>
    <property type="match status" value="1"/>
</dbReference>
<dbReference type="Proteomes" id="UP000621454">
    <property type="component" value="Unassembled WGS sequence"/>
</dbReference>
<gene>
    <name evidence="4" type="ORF">GCM10011489_13830</name>
</gene>
<keyword evidence="5" id="KW-1185">Reference proteome</keyword>
<dbReference type="GO" id="GO:0071555">
    <property type="term" value="P:cell wall organization"/>
    <property type="evidence" value="ECO:0007669"/>
    <property type="project" value="TreeGrafter"/>
</dbReference>
<dbReference type="GO" id="GO:0071972">
    <property type="term" value="F:peptidoglycan L,D-transpeptidase activity"/>
    <property type="evidence" value="ECO:0007669"/>
    <property type="project" value="TreeGrafter"/>
</dbReference>
<evidence type="ECO:0000313" key="4">
    <source>
        <dbReference type="EMBL" id="GGB26919.1"/>
    </source>
</evidence>
<organism evidence="4 5">
    <name type="scientific">Gordonia jinhuaensis</name>
    <dbReference type="NCBI Taxonomy" id="1517702"/>
    <lineage>
        <taxon>Bacteria</taxon>
        <taxon>Bacillati</taxon>
        <taxon>Actinomycetota</taxon>
        <taxon>Actinomycetes</taxon>
        <taxon>Mycobacteriales</taxon>
        <taxon>Gordoniaceae</taxon>
        <taxon>Gordonia</taxon>
    </lineage>
</organism>
<protein>
    <submittedName>
        <fullName evidence="4">Penicillin-binding protein, putative</fullName>
    </submittedName>
</protein>
<comment type="caution">
    <text evidence="4">The sequence shown here is derived from an EMBL/GenBank/DDBJ whole genome shotgun (WGS) entry which is preliminary data.</text>
</comment>
<keyword evidence="1" id="KW-0732">Signal</keyword>
<dbReference type="Pfam" id="PF00905">
    <property type="entry name" value="Transpeptidase"/>
    <property type="match status" value="1"/>
</dbReference>
<dbReference type="GO" id="GO:0005886">
    <property type="term" value="C:plasma membrane"/>
    <property type="evidence" value="ECO:0007669"/>
    <property type="project" value="TreeGrafter"/>
</dbReference>
<dbReference type="EMBL" id="BMGC01000006">
    <property type="protein sequence ID" value="GGB26919.1"/>
    <property type="molecule type" value="Genomic_DNA"/>
</dbReference>
<dbReference type="AlphaFoldDB" id="A0A916T1L0"/>
<dbReference type="PANTHER" id="PTHR30627:SF24">
    <property type="entry name" value="PENICILLIN-BINDING PROTEIN 4B"/>
    <property type="match status" value="1"/>
</dbReference>
<dbReference type="SUPFAM" id="SSF56601">
    <property type="entry name" value="beta-lactamase/transpeptidase-like"/>
    <property type="match status" value="1"/>
</dbReference>
<accession>A0A916T1L0</accession>
<reference evidence="4" key="2">
    <citation type="submission" date="2020-09" db="EMBL/GenBank/DDBJ databases">
        <authorList>
            <person name="Sun Q."/>
            <person name="Zhou Y."/>
        </authorList>
    </citation>
    <scope>NUCLEOTIDE SEQUENCE</scope>
    <source>
        <strain evidence="4">CGMCC 1.12827</strain>
    </source>
</reference>
<evidence type="ECO:0000259" key="3">
    <source>
        <dbReference type="Pfam" id="PF05223"/>
    </source>
</evidence>
<dbReference type="GO" id="GO:0008658">
    <property type="term" value="F:penicillin binding"/>
    <property type="evidence" value="ECO:0007669"/>
    <property type="project" value="InterPro"/>
</dbReference>
<evidence type="ECO:0000313" key="5">
    <source>
        <dbReference type="Proteomes" id="UP000621454"/>
    </source>
</evidence>
<proteinExistence type="predicted"/>
<evidence type="ECO:0000256" key="1">
    <source>
        <dbReference type="SAM" id="SignalP"/>
    </source>
</evidence>
<dbReference type="Pfam" id="PF05223">
    <property type="entry name" value="MecA_N"/>
    <property type="match status" value="1"/>
</dbReference>
<evidence type="ECO:0000259" key="2">
    <source>
        <dbReference type="Pfam" id="PF00905"/>
    </source>
</evidence>
<dbReference type="InterPro" id="IPR001460">
    <property type="entry name" value="PCN-bd_Tpept"/>
</dbReference>
<name>A0A916T1L0_9ACTN</name>
<dbReference type="Gene3D" id="3.40.710.10">
    <property type="entry name" value="DD-peptidase/beta-lactamase superfamily"/>
    <property type="match status" value="1"/>
</dbReference>
<dbReference type="InterPro" id="IPR007887">
    <property type="entry name" value="MecA_N"/>
</dbReference>
<feature type="signal peptide" evidence="1">
    <location>
        <begin position="1"/>
        <end position="20"/>
    </location>
</feature>
<feature type="domain" description="Penicillin-binding protein transpeptidase" evidence="2">
    <location>
        <begin position="331"/>
        <end position="573"/>
    </location>
</feature>
<sequence length="608" mass="61995">MVTTTVVVAVAAMVVGGSVACSSDDSGPRATVTAFVDDVAAQKFTVAAGHTDSAAAADAALKSAWAGLQATGLSAAVGKADITGDTASVNVDYHWTLPQKRSWTYSATLEMARTDGGWQVRWSNAAIHPQLSDTQTLALESIPAETATVNESDGSTVLASGTVEAISIDVAEAADAGGVAATAAQLTQLLAETPPGGAPAAAGLDPQEIAEYATAQGGTYPVTTISQSDYNRLADRLAAIPGVHAVAQAAMLPTDPRFAPDLISQVSTQVNGELTGRAGWRIVTESDTGSTVAVLDEHDPQPAPAVSISLSRAVQNAAQRAVNVRKDDPTMMVVIQPSTGRLLAVAQNALADAQGPLATTGLFPPGSTFKMVTSAAAFSVKLTTPDSIVGCPGEVTIGDRTVPNYDNFSLGDVPVSSAFAHSCNTTFAKLASEMGPSDLARTGTAMGIGMKYDIPGIPADTGDVPIATDLVSRTEDGFGQGKVLTSPLGLALVAATIDHGSLPVPQLILGRTTTVSGPHVAVSPQVLAQLRPMMREVVESGTATAIAGEGQVYGKTGEAEIPGASHAWFAGYRGDLAFATLVVRGGSSDNAVLVTRDFFDGLPEGYGQ</sequence>
<dbReference type="GO" id="GO:0046677">
    <property type="term" value="P:response to antibiotic"/>
    <property type="evidence" value="ECO:0007669"/>
    <property type="project" value="InterPro"/>
</dbReference>
<reference evidence="4" key="1">
    <citation type="journal article" date="2014" name="Int. J. Syst. Evol. Microbiol.">
        <title>Complete genome sequence of Corynebacterium casei LMG S-19264T (=DSM 44701T), isolated from a smear-ripened cheese.</title>
        <authorList>
            <consortium name="US DOE Joint Genome Institute (JGI-PGF)"/>
            <person name="Walter F."/>
            <person name="Albersmeier A."/>
            <person name="Kalinowski J."/>
            <person name="Ruckert C."/>
        </authorList>
    </citation>
    <scope>NUCLEOTIDE SEQUENCE</scope>
    <source>
        <strain evidence="4">CGMCC 1.12827</strain>
    </source>
</reference>
<feature type="chain" id="PRO_5037113494" evidence="1">
    <location>
        <begin position="21"/>
        <end position="608"/>
    </location>
</feature>
<feature type="domain" description="NTF2-like N-terminal transpeptidase" evidence="3">
    <location>
        <begin position="28"/>
        <end position="135"/>
    </location>
</feature>
<dbReference type="InterPro" id="IPR012338">
    <property type="entry name" value="Beta-lactam/transpept-like"/>
</dbReference>